<evidence type="ECO:0000313" key="2">
    <source>
        <dbReference type="EMBL" id="PYI31274.1"/>
    </source>
</evidence>
<name>A0A2V5IAL8_9EURO</name>
<evidence type="ECO:0000256" key="1">
    <source>
        <dbReference type="SAM" id="SignalP"/>
    </source>
</evidence>
<proteinExistence type="predicted"/>
<organism evidence="2 3">
    <name type="scientific">Aspergillus indologenus CBS 114.80</name>
    <dbReference type="NCBI Taxonomy" id="1450541"/>
    <lineage>
        <taxon>Eukaryota</taxon>
        <taxon>Fungi</taxon>
        <taxon>Dikarya</taxon>
        <taxon>Ascomycota</taxon>
        <taxon>Pezizomycotina</taxon>
        <taxon>Eurotiomycetes</taxon>
        <taxon>Eurotiomycetidae</taxon>
        <taxon>Eurotiales</taxon>
        <taxon>Aspergillaceae</taxon>
        <taxon>Aspergillus</taxon>
        <taxon>Aspergillus subgen. Circumdati</taxon>
    </lineage>
</organism>
<evidence type="ECO:0000313" key="3">
    <source>
        <dbReference type="Proteomes" id="UP000248817"/>
    </source>
</evidence>
<dbReference type="EMBL" id="KZ825505">
    <property type="protein sequence ID" value="PYI31274.1"/>
    <property type="molecule type" value="Genomic_DNA"/>
</dbReference>
<reference evidence="2 3" key="1">
    <citation type="submission" date="2018-02" db="EMBL/GenBank/DDBJ databases">
        <title>The genomes of Aspergillus section Nigri reveals drivers in fungal speciation.</title>
        <authorList>
            <consortium name="DOE Joint Genome Institute"/>
            <person name="Vesth T.C."/>
            <person name="Nybo J."/>
            <person name="Theobald S."/>
            <person name="Brandl J."/>
            <person name="Frisvad J.C."/>
            <person name="Nielsen K.F."/>
            <person name="Lyhne E.K."/>
            <person name="Kogle M.E."/>
            <person name="Kuo A."/>
            <person name="Riley R."/>
            <person name="Clum A."/>
            <person name="Nolan M."/>
            <person name="Lipzen A."/>
            <person name="Salamov A."/>
            <person name="Henrissat B."/>
            <person name="Wiebenga A."/>
            <person name="De vries R.P."/>
            <person name="Grigoriev I.V."/>
            <person name="Mortensen U.H."/>
            <person name="Andersen M.R."/>
            <person name="Baker S.E."/>
        </authorList>
    </citation>
    <scope>NUCLEOTIDE SEQUENCE [LARGE SCALE GENOMIC DNA]</scope>
    <source>
        <strain evidence="2 3">CBS 114.80</strain>
    </source>
</reference>
<feature type="signal peptide" evidence="1">
    <location>
        <begin position="1"/>
        <end position="23"/>
    </location>
</feature>
<accession>A0A2V5IAL8</accession>
<sequence>MLTGLSLCTFQLLSHFLCGEKEGDENQGKFSRSSGWEDQPVTGLLEELSSGSDPLIINTIQSLRVNECCLLQLLLASLITDERREDRY</sequence>
<gene>
    <name evidence="2" type="ORF">BP00DRAFT_425751</name>
</gene>
<feature type="chain" id="PRO_5016128449" evidence="1">
    <location>
        <begin position="24"/>
        <end position="88"/>
    </location>
</feature>
<keyword evidence="1" id="KW-0732">Signal</keyword>
<dbReference type="Proteomes" id="UP000248817">
    <property type="component" value="Unassembled WGS sequence"/>
</dbReference>
<protein>
    <submittedName>
        <fullName evidence="2">Uncharacterized protein</fullName>
    </submittedName>
</protein>
<dbReference type="AlphaFoldDB" id="A0A2V5IAL8"/>
<keyword evidence="3" id="KW-1185">Reference proteome</keyword>